<evidence type="ECO:0000259" key="1">
    <source>
        <dbReference type="Pfam" id="PF01323"/>
    </source>
</evidence>
<dbReference type="SUPFAM" id="SSF52833">
    <property type="entry name" value="Thioredoxin-like"/>
    <property type="match status" value="1"/>
</dbReference>
<dbReference type="InterPro" id="IPR001853">
    <property type="entry name" value="DSBA-like_thioredoxin_dom"/>
</dbReference>
<dbReference type="AlphaFoldDB" id="A0AAV5N2A6"/>
<dbReference type="EMBL" id="BRLH01000005">
    <property type="protein sequence ID" value="GKX56250.1"/>
    <property type="molecule type" value="Genomic_DNA"/>
</dbReference>
<comment type="caution">
    <text evidence="2">The sequence shown here is derived from an EMBL/GenBank/DDBJ whole genome shotgun (WGS) entry which is preliminary data.</text>
</comment>
<protein>
    <submittedName>
        <fullName evidence="2">DSBA oxidoreductase</fullName>
    </submittedName>
</protein>
<gene>
    <name evidence="2" type="ORF">SOASR030_23620</name>
</gene>
<evidence type="ECO:0000313" key="3">
    <source>
        <dbReference type="Proteomes" id="UP001058124"/>
    </source>
</evidence>
<dbReference type="InterPro" id="IPR036249">
    <property type="entry name" value="Thioredoxin-like_sf"/>
</dbReference>
<dbReference type="Pfam" id="PF01323">
    <property type="entry name" value="DSBA"/>
    <property type="match status" value="1"/>
</dbReference>
<sequence>MKIQMWSDFSCPFCYIGKQHLKKALSACGLIERAEIVFRSFELDPRAVSLQSGDIYRHLSEKYDMGIMEVKEMTEQIARQGAIAGLSFRFDRLIPTNTFDAHRLLHFAAGSGSADAVGEALFYASFTEGRNLSDRRTLVELGQKAGLNVDVAREMLVSDRYGEAVRADEGLARQLKITSVPFFIFDNKYAVSGAQPVDVFSDVLVKVEQEAQRLGRLNGGSSHQEDAFG</sequence>
<keyword evidence="3" id="KW-1185">Reference proteome</keyword>
<reference evidence="2" key="1">
    <citation type="submission" date="2022-06" db="EMBL/GenBank/DDBJ databases">
        <title>Draft genome sequences of Leminorella grimontii str. JCM5902.</title>
        <authorList>
            <person name="Wakabayashi Y."/>
            <person name="Kojima K."/>
        </authorList>
    </citation>
    <scope>NUCLEOTIDE SEQUENCE</scope>
    <source>
        <strain evidence="2">JCM 5902</strain>
    </source>
</reference>
<dbReference type="Proteomes" id="UP001058124">
    <property type="component" value="Unassembled WGS sequence"/>
</dbReference>
<accession>A0AAV5N2A6</accession>
<dbReference type="PANTHER" id="PTHR13887">
    <property type="entry name" value="GLUTATHIONE S-TRANSFERASE KAPPA"/>
    <property type="match status" value="1"/>
</dbReference>
<dbReference type="Gene3D" id="3.40.30.10">
    <property type="entry name" value="Glutaredoxin"/>
    <property type="match status" value="1"/>
</dbReference>
<dbReference type="RefSeq" id="WP_051155705.1">
    <property type="nucleotide sequence ID" value="NZ_BRLH01000005.1"/>
</dbReference>
<evidence type="ECO:0000313" key="2">
    <source>
        <dbReference type="EMBL" id="GKX56250.1"/>
    </source>
</evidence>
<name>A0AAV5N2A6_9GAMM</name>
<dbReference type="PANTHER" id="PTHR13887:SF41">
    <property type="entry name" value="THIOREDOXIN SUPERFAMILY PROTEIN"/>
    <property type="match status" value="1"/>
</dbReference>
<feature type="domain" description="DSBA-like thioredoxin" evidence="1">
    <location>
        <begin position="3"/>
        <end position="204"/>
    </location>
</feature>
<proteinExistence type="predicted"/>
<organism evidence="2 3">
    <name type="scientific">Leminorella grimontii</name>
    <dbReference type="NCBI Taxonomy" id="82981"/>
    <lineage>
        <taxon>Bacteria</taxon>
        <taxon>Pseudomonadati</taxon>
        <taxon>Pseudomonadota</taxon>
        <taxon>Gammaproteobacteria</taxon>
        <taxon>Enterobacterales</taxon>
        <taxon>Budviciaceae</taxon>
        <taxon>Leminorella</taxon>
    </lineage>
</organism>
<dbReference type="GO" id="GO:0016491">
    <property type="term" value="F:oxidoreductase activity"/>
    <property type="evidence" value="ECO:0007669"/>
    <property type="project" value="InterPro"/>
</dbReference>
<dbReference type="CDD" id="cd03024">
    <property type="entry name" value="DsbA_FrnE"/>
    <property type="match status" value="1"/>
</dbReference>